<gene>
    <name evidence="1" type="ORF">JK636_08385</name>
</gene>
<comment type="caution">
    <text evidence="1">The sequence shown here is derived from an EMBL/GenBank/DDBJ whole genome shotgun (WGS) entry which is preliminary data.</text>
</comment>
<dbReference type="Proteomes" id="UP000632377">
    <property type="component" value="Unassembled WGS sequence"/>
</dbReference>
<reference evidence="1 2" key="1">
    <citation type="submission" date="2021-01" db="EMBL/GenBank/DDBJ databases">
        <title>Genome public.</title>
        <authorList>
            <person name="Liu C."/>
            <person name="Sun Q."/>
        </authorList>
    </citation>
    <scope>NUCLEOTIDE SEQUENCE [LARGE SCALE GENOMIC DNA]</scope>
    <source>
        <strain evidence="1 2">YIM B02515</strain>
    </source>
</reference>
<keyword evidence="2" id="KW-1185">Reference proteome</keyword>
<name>A0ABS1T8V4_9CLOT</name>
<proteinExistence type="predicted"/>
<organism evidence="1 2">
    <name type="scientific">Clostridium rhizosphaerae</name>
    <dbReference type="NCBI Taxonomy" id="2803861"/>
    <lineage>
        <taxon>Bacteria</taxon>
        <taxon>Bacillati</taxon>
        <taxon>Bacillota</taxon>
        <taxon>Clostridia</taxon>
        <taxon>Eubacteriales</taxon>
        <taxon>Clostridiaceae</taxon>
        <taxon>Clostridium</taxon>
    </lineage>
</organism>
<sequence length="341" mass="40174">MIIYKTSSFVNYKQKISESILNWSNGREKVLNVINPPYTSPDIFLKIILSYVQYGKKILYITEERENNIQIINFIKKYSNCREYSYIRNSFGSVNTLLNICNYKNAIRINEKYDLVIYDDCSCFSEYNNYEIMDLAIKCVKKEGKIICSSIEGIFKNQRDIIIPTRGNKKPLTEPRYVITRIDLDKEIPYLIYDYLNFSIENDRKVVVYVSNSEKVHSVFSYLSNFRSSLSKNIMYYINNESDEKILYNFALIKRAILVTNDYKDRFVSLNDTDIVVYSSDDLFFNYKKLVYFCGKAGRSDKLRNSEVIFLANSENDNMDKAKSIIRHFNKEAWEMGLLDL</sequence>
<dbReference type="InterPro" id="IPR027417">
    <property type="entry name" value="P-loop_NTPase"/>
</dbReference>
<dbReference type="RefSeq" id="WP_202748364.1">
    <property type="nucleotide sequence ID" value="NZ_JAESWC010000002.1"/>
</dbReference>
<accession>A0ABS1T8V4</accession>
<protein>
    <submittedName>
        <fullName evidence="1">Uncharacterized protein</fullName>
    </submittedName>
</protein>
<dbReference type="Gene3D" id="3.40.50.300">
    <property type="entry name" value="P-loop containing nucleotide triphosphate hydrolases"/>
    <property type="match status" value="1"/>
</dbReference>
<evidence type="ECO:0000313" key="1">
    <source>
        <dbReference type="EMBL" id="MBL4935774.1"/>
    </source>
</evidence>
<evidence type="ECO:0000313" key="2">
    <source>
        <dbReference type="Proteomes" id="UP000632377"/>
    </source>
</evidence>
<dbReference type="SUPFAM" id="SSF52540">
    <property type="entry name" value="P-loop containing nucleoside triphosphate hydrolases"/>
    <property type="match status" value="1"/>
</dbReference>
<dbReference type="EMBL" id="JAESWC010000002">
    <property type="protein sequence ID" value="MBL4935774.1"/>
    <property type="molecule type" value="Genomic_DNA"/>
</dbReference>